<reference evidence="2 3" key="2">
    <citation type="journal article" date="2013" name="Plant Cell Physiol.">
        <title>Rice Annotation Project Database (RAP-DB): an integrative and interactive database for rice genomics.</title>
        <authorList>
            <person name="Sakai H."/>
            <person name="Lee S.S."/>
            <person name="Tanaka T."/>
            <person name="Numa H."/>
            <person name="Kim J."/>
            <person name="Kawahara Y."/>
            <person name="Wakimoto H."/>
            <person name="Yang C.C."/>
            <person name="Iwamoto M."/>
            <person name="Abe T."/>
            <person name="Yamada Y."/>
            <person name="Muto A."/>
            <person name="Inokuchi H."/>
            <person name="Ikemura T."/>
            <person name="Matsumoto T."/>
            <person name="Sasaki T."/>
            <person name="Itoh T."/>
        </authorList>
    </citation>
    <scope>NUCLEOTIDE SEQUENCE [LARGE SCALE GENOMIC DNA]</scope>
    <source>
        <strain evidence="3">cv. Nipponbare</strain>
    </source>
</reference>
<dbReference type="Proteomes" id="UP000059680">
    <property type="component" value="Chromosome 4"/>
</dbReference>
<reference evidence="3" key="1">
    <citation type="journal article" date="2005" name="Nature">
        <title>The map-based sequence of the rice genome.</title>
        <authorList>
            <consortium name="International rice genome sequencing project (IRGSP)"/>
            <person name="Matsumoto T."/>
            <person name="Wu J."/>
            <person name="Kanamori H."/>
            <person name="Katayose Y."/>
            <person name="Fujisawa M."/>
            <person name="Namiki N."/>
            <person name="Mizuno H."/>
            <person name="Yamamoto K."/>
            <person name="Antonio B.A."/>
            <person name="Baba T."/>
            <person name="Sakata K."/>
            <person name="Nagamura Y."/>
            <person name="Aoki H."/>
            <person name="Arikawa K."/>
            <person name="Arita K."/>
            <person name="Bito T."/>
            <person name="Chiden Y."/>
            <person name="Fujitsuka N."/>
            <person name="Fukunaka R."/>
            <person name="Hamada M."/>
            <person name="Harada C."/>
            <person name="Hayashi A."/>
            <person name="Hijishita S."/>
            <person name="Honda M."/>
            <person name="Hosokawa S."/>
            <person name="Ichikawa Y."/>
            <person name="Idonuma A."/>
            <person name="Iijima M."/>
            <person name="Ikeda M."/>
            <person name="Ikeno M."/>
            <person name="Ito K."/>
            <person name="Ito S."/>
            <person name="Ito T."/>
            <person name="Ito Y."/>
            <person name="Ito Y."/>
            <person name="Iwabuchi A."/>
            <person name="Kamiya K."/>
            <person name="Karasawa W."/>
            <person name="Kurita K."/>
            <person name="Katagiri S."/>
            <person name="Kikuta A."/>
            <person name="Kobayashi H."/>
            <person name="Kobayashi N."/>
            <person name="Machita K."/>
            <person name="Maehara T."/>
            <person name="Masukawa M."/>
            <person name="Mizubayashi T."/>
            <person name="Mukai Y."/>
            <person name="Nagasaki H."/>
            <person name="Nagata Y."/>
            <person name="Naito S."/>
            <person name="Nakashima M."/>
            <person name="Nakama Y."/>
            <person name="Nakamichi Y."/>
            <person name="Nakamura M."/>
            <person name="Meguro A."/>
            <person name="Negishi M."/>
            <person name="Ohta I."/>
            <person name="Ohta T."/>
            <person name="Okamoto M."/>
            <person name="Ono N."/>
            <person name="Saji S."/>
            <person name="Sakaguchi M."/>
            <person name="Sakai K."/>
            <person name="Shibata M."/>
            <person name="Shimokawa T."/>
            <person name="Song J."/>
            <person name="Takazaki Y."/>
            <person name="Terasawa K."/>
            <person name="Tsugane M."/>
            <person name="Tsuji K."/>
            <person name="Ueda S."/>
            <person name="Waki K."/>
            <person name="Yamagata H."/>
            <person name="Yamamoto M."/>
            <person name="Yamamoto S."/>
            <person name="Yamane H."/>
            <person name="Yoshiki S."/>
            <person name="Yoshihara R."/>
            <person name="Yukawa K."/>
            <person name="Zhong H."/>
            <person name="Yano M."/>
            <person name="Yuan Q."/>
            <person name="Ouyang S."/>
            <person name="Liu J."/>
            <person name="Jones K.M."/>
            <person name="Gansberger K."/>
            <person name="Moffat K."/>
            <person name="Hill J."/>
            <person name="Bera J."/>
            <person name="Fadrosh D."/>
            <person name="Jin S."/>
            <person name="Johri S."/>
            <person name="Kim M."/>
            <person name="Overton L."/>
            <person name="Reardon M."/>
            <person name="Tsitrin T."/>
            <person name="Vuong H."/>
            <person name="Weaver B."/>
            <person name="Ciecko A."/>
            <person name="Tallon L."/>
            <person name="Jackson J."/>
            <person name="Pai G."/>
            <person name="Aken S.V."/>
            <person name="Utterback T."/>
            <person name="Reidmuller S."/>
            <person name="Feldblyum T."/>
            <person name="Hsiao J."/>
            <person name="Zismann V."/>
            <person name="Iobst S."/>
            <person name="de Vazeille A.R."/>
            <person name="Buell C.R."/>
            <person name="Ying K."/>
            <person name="Li Y."/>
            <person name="Lu T."/>
            <person name="Huang Y."/>
            <person name="Zhao Q."/>
            <person name="Feng Q."/>
            <person name="Zhang L."/>
            <person name="Zhu J."/>
            <person name="Weng Q."/>
            <person name="Mu J."/>
            <person name="Lu Y."/>
            <person name="Fan D."/>
            <person name="Liu Y."/>
            <person name="Guan J."/>
            <person name="Zhang Y."/>
            <person name="Yu S."/>
            <person name="Liu X."/>
            <person name="Zhang Y."/>
            <person name="Hong G."/>
            <person name="Han B."/>
            <person name="Choisne N."/>
            <person name="Demange N."/>
            <person name="Orjeda G."/>
            <person name="Samain S."/>
            <person name="Cattolico L."/>
            <person name="Pelletier E."/>
            <person name="Couloux A."/>
            <person name="Segurens B."/>
            <person name="Wincker P."/>
            <person name="D'Hont A."/>
            <person name="Scarpelli C."/>
            <person name="Weissenbach J."/>
            <person name="Salanoubat M."/>
            <person name="Quetier F."/>
            <person name="Yu Y."/>
            <person name="Kim H.R."/>
            <person name="Rambo T."/>
            <person name="Currie J."/>
            <person name="Collura K."/>
            <person name="Luo M."/>
            <person name="Yang T."/>
            <person name="Ammiraju J.S.S."/>
            <person name="Engler F."/>
            <person name="Soderlund C."/>
            <person name="Wing R.A."/>
            <person name="Palmer L.E."/>
            <person name="de la Bastide M."/>
            <person name="Spiegel L."/>
            <person name="Nascimento L."/>
            <person name="Zutavern T."/>
            <person name="O'Shaughnessy A."/>
            <person name="Dike S."/>
            <person name="Dedhia N."/>
            <person name="Preston R."/>
            <person name="Balija V."/>
            <person name="McCombie W.R."/>
            <person name="Chow T."/>
            <person name="Chen H."/>
            <person name="Chung M."/>
            <person name="Chen C."/>
            <person name="Shaw J."/>
            <person name="Wu H."/>
            <person name="Hsiao K."/>
            <person name="Chao Y."/>
            <person name="Chu M."/>
            <person name="Cheng C."/>
            <person name="Hour A."/>
            <person name="Lee P."/>
            <person name="Lin S."/>
            <person name="Lin Y."/>
            <person name="Liou J."/>
            <person name="Liu S."/>
            <person name="Hsing Y."/>
            <person name="Raghuvanshi S."/>
            <person name="Mohanty A."/>
            <person name="Bharti A.K."/>
            <person name="Gaur A."/>
            <person name="Gupta V."/>
            <person name="Kumar D."/>
            <person name="Ravi V."/>
            <person name="Vij S."/>
            <person name="Kapur A."/>
            <person name="Khurana P."/>
            <person name="Khurana P."/>
            <person name="Khurana J.P."/>
            <person name="Tyagi A.K."/>
            <person name="Gaikwad K."/>
            <person name="Singh A."/>
            <person name="Dalal V."/>
            <person name="Srivastava S."/>
            <person name="Dixit A."/>
            <person name="Pal A.K."/>
            <person name="Ghazi I.A."/>
            <person name="Yadav M."/>
            <person name="Pandit A."/>
            <person name="Bhargava A."/>
            <person name="Sureshbabu K."/>
            <person name="Batra K."/>
            <person name="Sharma T.R."/>
            <person name="Mohapatra T."/>
            <person name="Singh N.K."/>
            <person name="Messing J."/>
            <person name="Nelson A.B."/>
            <person name="Fuks G."/>
            <person name="Kavchok S."/>
            <person name="Keizer G."/>
            <person name="Linton E."/>
            <person name="Llaca V."/>
            <person name="Song R."/>
            <person name="Tanyolac B."/>
            <person name="Young S."/>
            <person name="Ho-Il K."/>
            <person name="Hahn J.H."/>
            <person name="Sangsakoo G."/>
            <person name="Vanavichit A."/>
            <person name="de Mattos Luiz.A.T."/>
            <person name="Zimmer P.D."/>
            <person name="Malone G."/>
            <person name="Dellagostin O."/>
            <person name="de Oliveira A.C."/>
            <person name="Bevan M."/>
            <person name="Bancroft I."/>
            <person name="Minx P."/>
            <person name="Cordum H."/>
            <person name="Wilson R."/>
            <person name="Cheng Z."/>
            <person name="Jin W."/>
            <person name="Jiang J."/>
            <person name="Leong S.A."/>
            <person name="Iwama H."/>
            <person name="Gojobori T."/>
            <person name="Itoh T."/>
            <person name="Niimura Y."/>
            <person name="Fujii Y."/>
            <person name="Habara T."/>
            <person name="Sakai H."/>
            <person name="Sato Y."/>
            <person name="Wilson G."/>
            <person name="Kumar K."/>
            <person name="McCouch S."/>
            <person name="Juretic N."/>
            <person name="Hoen D."/>
            <person name="Wright S."/>
            <person name="Bruskiewich R."/>
            <person name="Bureau T."/>
            <person name="Miyao A."/>
            <person name="Hirochika H."/>
            <person name="Nishikawa T."/>
            <person name="Kadowaki K."/>
            <person name="Sugiura M."/>
            <person name="Burr B."/>
            <person name="Sasaki T."/>
        </authorList>
    </citation>
    <scope>NUCLEOTIDE SEQUENCE [LARGE SCALE GENOMIC DNA]</scope>
    <source>
        <strain evidence="3">cv. Nipponbare</strain>
    </source>
</reference>
<dbReference type="AlphaFoldDB" id="A0A0P0W871"/>
<dbReference type="InParanoid" id="A0A0P0W871"/>
<reference evidence="2 3" key="3">
    <citation type="journal article" date="2013" name="Rice">
        <title>Improvement of the Oryza sativa Nipponbare reference genome using next generation sequence and optical map data.</title>
        <authorList>
            <person name="Kawahara Y."/>
            <person name="de la Bastide M."/>
            <person name="Hamilton J.P."/>
            <person name="Kanamori H."/>
            <person name="McCombie W.R."/>
            <person name="Ouyang S."/>
            <person name="Schwartz D.C."/>
            <person name="Tanaka T."/>
            <person name="Wu J."/>
            <person name="Zhou S."/>
            <person name="Childs K.L."/>
            <person name="Davidson R.M."/>
            <person name="Lin H."/>
            <person name="Quesada-Ocampo L."/>
            <person name="Vaillancourt B."/>
            <person name="Sakai H."/>
            <person name="Lee S.S."/>
            <person name="Kim J."/>
            <person name="Numa H."/>
            <person name="Itoh T."/>
            <person name="Buell C.R."/>
            <person name="Matsumoto T."/>
        </authorList>
    </citation>
    <scope>NUCLEOTIDE SEQUENCE [LARGE SCALE GENOMIC DNA]</scope>
    <source>
        <strain evidence="3">cv. Nipponbare</strain>
    </source>
</reference>
<dbReference type="PaxDb" id="39947-A0A0P0W871"/>
<evidence type="ECO:0000313" key="3">
    <source>
        <dbReference type="Proteomes" id="UP000059680"/>
    </source>
</evidence>
<proteinExistence type="predicted"/>
<name>A0A0P0W871_ORYSJ</name>
<sequence>MGMCSERHRWLGSVLEHLSRLVLGLQKAGATGSVVRKGLYLGVGEQATRWSLGRLRQSRLGSGGANATWQPGRGSWRKQRHV</sequence>
<keyword evidence="3" id="KW-1185">Reference proteome</keyword>
<gene>
    <name evidence="2" type="ordered locus">Os04g0252475</name>
    <name evidence="2" type="ORF">OSNPB_040252475</name>
</gene>
<feature type="region of interest" description="Disordered" evidence="1">
    <location>
        <begin position="60"/>
        <end position="82"/>
    </location>
</feature>
<evidence type="ECO:0000256" key="1">
    <source>
        <dbReference type="SAM" id="MobiDB-lite"/>
    </source>
</evidence>
<evidence type="ECO:0000313" key="2">
    <source>
        <dbReference type="EMBL" id="BAS88271.1"/>
    </source>
</evidence>
<protein>
    <submittedName>
        <fullName evidence="2">Os04g0252475 protein</fullName>
    </submittedName>
</protein>
<accession>A0A0P0W871</accession>
<organism evidence="2 3">
    <name type="scientific">Oryza sativa subsp. japonica</name>
    <name type="common">Rice</name>
    <dbReference type="NCBI Taxonomy" id="39947"/>
    <lineage>
        <taxon>Eukaryota</taxon>
        <taxon>Viridiplantae</taxon>
        <taxon>Streptophyta</taxon>
        <taxon>Embryophyta</taxon>
        <taxon>Tracheophyta</taxon>
        <taxon>Spermatophyta</taxon>
        <taxon>Magnoliopsida</taxon>
        <taxon>Liliopsida</taxon>
        <taxon>Poales</taxon>
        <taxon>Poaceae</taxon>
        <taxon>BOP clade</taxon>
        <taxon>Oryzoideae</taxon>
        <taxon>Oryzeae</taxon>
        <taxon>Oryzinae</taxon>
        <taxon>Oryza</taxon>
        <taxon>Oryza sativa</taxon>
    </lineage>
</organism>
<dbReference type="EMBL" id="AP014960">
    <property type="protein sequence ID" value="BAS88271.1"/>
    <property type="molecule type" value="Genomic_DNA"/>
</dbReference>